<gene>
    <name evidence="4" type="ORF">KIW84_062321</name>
</gene>
<evidence type="ECO:0000256" key="2">
    <source>
        <dbReference type="ARBA" id="ARBA00023136"/>
    </source>
</evidence>
<protein>
    <recommendedName>
        <fullName evidence="6">Late embryogenesis abundant protein LEA-2 subgroup domain-containing protein</fullName>
    </recommendedName>
</protein>
<keyword evidence="2 3" id="KW-0472">Membrane</keyword>
<dbReference type="Gramene" id="Psat06G0232100-T1">
    <property type="protein sequence ID" value="KAI5396079.1"/>
    <property type="gene ID" value="KIW84_062321"/>
</dbReference>
<dbReference type="PANTHER" id="PTHR31234">
    <property type="entry name" value="LATE EMBRYOGENESIS ABUNDANT (LEA) HYDROXYPROLINE-RICH GLYCOPROTEIN FAMILY"/>
    <property type="match status" value="1"/>
</dbReference>
<evidence type="ECO:0008006" key="6">
    <source>
        <dbReference type="Google" id="ProtNLM"/>
    </source>
</evidence>
<keyword evidence="5" id="KW-1185">Reference proteome</keyword>
<dbReference type="Proteomes" id="UP001058974">
    <property type="component" value="Chromosome 6"/>
</dbReference>
<organism evidence="4 5">
    <name type="scientific">Pisum sativum</name>
    <name type="common">Garden pea</name>
    <name type="synonym">Lathyrus oleraceus</name>
    <dbReference type="NCBI Taxonomy" id="3888"/>
    <lineage>
        <taxon>Eukaryota</taxon>
        <taxon>Viridiplantae</taxon>
        <taxon>Streptophyta</taxon>
        <taxon>Embryophyta</taxon>
        <taxon>Tracheophyta</taxon>
        <taxon>Spermatophyta</taxon>
        <taxon>Magnoliopsida</taxon>
        <taxon>eudicotyledons</taxon>
        <taxon>Gunneridae</taxon>
        <taxon>Pentapetalae</taxon>
        <taxon>rosids</taxon>
        <taxon>fabids</taxon>
        <taxon>Fabales</taxon>
        <taxon>Fabaceae</taxon>
        <taxon>Papilionoideae</taxon>
        <taxon>50 kb inversion clade</taxon>
        <taxon>NPAAA clade</taxon>
        <taxon>Hologalegina</taxon>
        <taxon>IRL clade</taxon>
        <taxon>Fabeae</taxon>
        <taxon>Lathyrus</taxon>
    </lineage>
</organism>
<dbReference type="EMBL" id="JAMSHJ010000006">
    <property type="protein sequence ID" value="KAI5396079.1"/>
    <property type="molecule type" value="Genomic_DNA"/>
</dbReference>
<evidence type="ECO:0000313" key="4">
    <source>
        <dbReference type="EMBL" id="KAI5396079.1"/>
    </source>
</evidence>
<keyword evidence="3" id="KW-0812">Transmembrane</keyword>
<sequence length="237" mass="27760">PIFTSFQTLLSNLYQFPNFHQLYMAQSQHHNRSRRCCCCLFSIIWKLIIAIIFIVGLIFLVLFLILQPRSFKFSVKEAKLTQFNYTPNTNTLHYNLVLNFTAHNPNKKLNIYYDAVEGHVSYHGTRFASTNITSWLNSFSIYSFRQYTKSTNPMNGVFSGQRVVFFDHDQVSDYERDVKEKVFHIDVKLYFRMRFRLGDFIFPDIKGNMKCGLDVPFASNGTKLVNAFEPTTCEVNF</sequence>
<dbReference type="GO" id="GO:0005886">
    <property type="term" value="C:plasma membrane"/>
    <property type="evidence" value="ECO:0007669"/>
    <property type="project" value="TreeGrafter"/>
</dbReference>
<name>A0A9D4W7A8_PEA</name>
<proteinExistence type="predicted"/>
<evidence type="ECO:0000256" key="1">
    <source>
        <dbReference type="ARBA" id="ARBA00004370"/>
    </source>
</evidence>
<reference evidence="4 5" key="1">
    <citation type="journal article" date="2022" name="Nat. Genet.">
        <title>Improved pea reference genome and pan-genome highlight genomic features and evolutionary characteristics.</title>
        <authorList>
            <person name="Yang T."/>
            <person name="Liu R."/>
            <person name="Luo Y."/>
            <person name="Hu S."/>
            <person name="Wang D."/>
            <person name="Wang C."/>
            <person name="Pandey M.K."/>
            <person name="Ge S."/>
            <person name="Xu Q."/>
            <person name="Li N."/>
            <person name="Li G."/>
            <person name="Huang Y."/>
            <person name="Saxena R.K."/>
            <person name="Ji Y."/>
            <person name="Li M."/>
            <person name="Yan X."/>
            <person name="He Y."/>
            <person name="Liu Y."/>
            <person name="Wang X."/>
            <person name="Xiang C."/>
            <person name="Varshney R.K."/>
            <person name="Ding H."/>
            <person name="Gao S."/>
            <person name="Zong X."/>
        </authorList>
    </citation>
    <scope>NUCLEOTIDE SEQUENCE [LARGE SCALE GENOMIC DNA]</scope>
    <source>
        <strain evidence="4 5">cv. Zhongwan 6</strain>
    </source>
</reference>
<feature type="non-terminal residue" evidence="4">
    <location>
        <position position="1"/>
    </location>
</feature>
<keyword evidence="3" id="KW-1133">Transmembrane helix</keyword>
<dbReference type="AlphaFoldDB" id="A0A9D4W7A8"/>
<dbReference type="GO" id="GO:0098542">
    <property type="term" value="P:defense response to other organism"/>
    <property type="evidence" value="ECO:0007669"/>
    <property type="project" value="InterPro"/>
</dbReference>
<feature type="transmembrane region" description="Helical" evidence="3">
    <location>
        <begin position="43"/>
        <end position="66"/>
    </location>
</feature>
<accession>A0A9D4W7A8</accession>
<dbReference type="PANTHER" id="PTHR31234:SF2">
    <property type="entry name" value="OS05G0199100 PROTEIN"/>
    <property type="match status" value="1"/>
</dbReference>
<dbReference type="InterPro" id="IPR044839">
    <property type="entry name" value="NDR1-like"/>
</dbReference>
<evidence type="ECO:0000313" key="5">
    <source>
        <dbReference type="Proteomes" id="UP001058974"/>
    </source>
</evidence>
<comment type="subcellular location">
    <subcellularLocation>
        <location evidence="1">Membrane</location>
    </subcellularLocation>
</comment>
<comment type="caution">
    <text evidence="4">The sequence shown here is derived from an EMBL/GenBank/DDBJ whole genome shotgun (WGS) entry which is preliminary data.</text>
</comment>
<evidence type="ECO:0000256" key="3">
    <source>
        <dbReference type="SAM" id="Phobius"/>
    </source>
</evidence>